<dbReference type="PANTHER" id="PTHR21027:SF1">
    <property type="entry name" value="TRNA-SPLICING ENDONUCLEASE SUBUNIT SEN54"/>
    <property type="match status" value="1"/>
</dbReference>
<dbReference type="AlphaFoldDB" id="A0A1Q3BAQ4"/>
<name>A0A1Q3BAQ4_CEPFO</name>
<keyword evidence="2" id="KW-1185">Reference proteome</keyword>
<dbReference type="GO" id="GO:0000214">
    <property type="term" value="C:tRNA-intron endonuclease complex"/>
    <property type="evidence" value="ECO:0007669"/>
    <property type="project" value="TreeGrafter"/>
</dbReference>
<dbReference type="EMBL" id="BDDD01000387">
    <property type="protein sequence ID" value="GAV65090.1"/>
    <property type="molecule type" value="Genomic_DNA"/>
</dbReference>
<dbReference type="InterPro" id="IPR024337">
    <property type="entry name" value="tRNA_splic_suSen54"/>
</dbReference>
<proteinExistence type="predicted"/>
<dbReference type="GO" id="GO:0000379">
    <property type="term" value="P:tRNA-type intron splice site recognition and cleavage"/>
    <property type="evidence" value="ECO:0007669"/>
    <property type="project" value="TreeGrafter"/>
</dbReference>
<organism evidence="1 2">
    <name type="scientific">Cephalotus follicularis</name>
    <name type="common">Albany pitcher plant</name>
    <dbReference type="NCBI Taxonomy" id="3775"/>
    <lineage>
        <taxon>Eukaryota</taxon>
        <taxon>Viridiplantae</taxon>
        <taxon>Streptophyta</taxon>
        <taxon>Embryophyta</taxon>
        <taxon>Tracheophyta</taxon>
        <taxon>Spermatophyta</taxon>
        <taxon>Magnoliopsida</taxon>
        <taxon>eudicotyledons</taxon>
        <taxon>Gunneridae</taxon>
        <taxon>Pentapetalae</taxon>
        <taxon>rosids</taxon>
        <taxon>fabids</taxon>
        <taxon>Oxalidales</taxon>
        <taxon>Cephalotaceae</taxon>
        <taxon>Cephalotus</taxon>
    </lineage>
</organism>
<evidence type="ECO:0000313" key="2">
    <source>
        <dbReference type="Proteomes" id="UP000187406"/>
    </source>
</evidence>
<feature type="non-terminal residue" evidence="1">
    <location>
        <position position="148"/>
    </location>
</feature>
<dbReference type="STRING" id="3775.A0A1Q3BAQ4"/>
<gene>
    <name evidence="1" type="ORF">CFOL_v3_08605</name>
</gene>
<dbReference type="Proteomes" id="UP000187406">
    <property type="component" value="Unassembled WGS sequence"/>
</dbReference>
<comment type="caution">
    <text evidence="1">The sequence shown here is derived from an EMBL/GenBank/DDBJ whole genome shotgun (WGS) entry which is preliminary data.</text>
</comment>
<protein>
    <submittedName>
        <fullName evidence="1">Uncharacterized protein</fullName>
    </submittedName>
</protein>
<feature type="non-terminal residue" evidence="1">
    <location>
        <position position="1"/>
    </location>
</feature>
<reference evidence="2" key="1">
    <citation type="submission" date="2016-04" db="EMBL/GenBank/DDBJ databases">
        <title>Cephalotus genome sequencing.</title>
        <authorList>
            <person name="Fukushima K."/>
            <person name="Hasebe M."/>
            <person name="Fang X."/>
        </authorList>
    </citation>
    <scope>NUCLEOTIDE SEQUENCE [LARGE SCALE GENOMIC DNA]</scope>
    <source>
        <strain evidence="2">cv. St1</strain>
    </source>
</reference>
<dbReference type="PANTHER" id="PTHR21027">
    <property type="entry name" value="TRNA-SPLICING ENDONUCLEASE SUBUNIT SEN54"/>
    <property type="match status" value="1"/>
</dbReference>
<dbReference type="OrthoDB" id="408683at2759"/>
<dbReference type="InParanoid" id="A0A1Q3BAQ4"/>
<accession>A0A1Q3BAQ4</accession>
<evidence type="ECO:0000313" key="1">
    <source>
        <dbReference type="EMBL" id="GAV65090.1"/>
    </source>
</evidence>
<sequence>EKNGCCWERFEVYRHLKSHYIIRWHSAPWSIKTTKGVNLNNETVSVQSTAEGSGVMGIVSKDSSNNELFSSMQINEVGPVFDVFLPNSKFRKSSPGDPSFITSWYPPSKAEIEIIHRRCGSIPLKFCQVEHGRVSLFSIDRVVRPVLP</sequence>